<dbReference type="EMBL" id="PKPP01000093">
    <property type="protein sequence ID" value="PWA97934.1"/>
    <property type="molecule type" value="Genomic_DNA"/>
</dbReference>
<dbReference type="Proteomes" id="UP000245207">
    <property type="component" value="Unassembled WGS sequence"/>
</dbReference>
<gene>
    <name evidence="2" type="ORF">CTI12_AA024660</name>
</gene>
<dbReference type="OrthoDB" id="25675at2759"/>
<keyword evidence="3" id="KW-1185">Reference proteome</keyword>
<comment type="caution">
    <text evidence="2">The sequence shown here is derived from an EMBL/GenBank/DDBJ whole genome shotgun (WGS) entry which is preliminary data.</text>
</comment>
<dbReference type="Gene3D" id="3.40.50.1010">
    <property type="entry name" value="5'-nuclease"/>
    <property type="match status" value="1"/>
</dbReference>
<reference evidence="2 3" key="1">
    <citation type="journal article" date="2018" name="Mol. Plant">
        <title>The genome of Artemisia annua provides insight into the evolution of Asteraceae family and artemisinin biosynthesis.</title>
        <authorList>
            <person name="Shen Q."/>
            <person name="Zhang L."/>
            <person name="Liao Z."/>
            <person name="Wang S."/>
            <person name="Yan T."/>
            <person name="Shi P."/>
            <person name="Liu M."/>
            <person name="Fu X."/>
            <person name="Pan Q."/>
            <person name="Wang Y."/>
            <person name="Lv Z."/>
            <person name="Lu X."/>
            <person name="Zhang F."/>
            <person name="Jiang W."/>
            <person name="Ma Y."/>
            <person name="Chen M."/>
            <person name="Hao X."/>
            <person name="Li L."/>
            <person name="Tang Y."/>
            <person name="Lv G."/>
            <person name="Zhou Y."/>
            <person name="Sun X."/>
            <person name="Brodelius P.E."/>
            <person name="Rose J.K.C."/>
            <person name="Tang K."/>
        </authorList>
    </citation>
    <scope>NUCLEOTIDE SEQUENCE [LARGE SCALE GENOMIC DNA]</scope>
    <source>
        <strain evidence="3">cv. Huhao1</strain>
        <tissue evidence="2">Leaf</tissue>
    </source>
</reference>
<protein>
    <submittedName>
        <fullName evidence="2">rRNA-processing protein UTP23</fullName>
    </submittedName>
</protein>
<name>A0A2U1QIV8_ARTAN</name>
<dbReference type="AlphaFoldDB" id="A0A2U1QIV8"/>
<accession>A0A2U1QIV8</accession>
<evidence type="ECO:0000256" key="1">
    <source>
        <dbReference type="ARBA" id="ARBA00023242"/>
    </source>
</evidence>
<sequence length="170" mass="19389">MSQTLAFFKKEKRFKEPYDILLDGSFINWLLLNKRNRHHIAKALCGGNFHLVTTRCATQLQNDFKIHETKALKDLHISHVSCSHKKKMSAVDCILSKVKDGNPDGFFVATEDKQFVSHLQEFYLVPTITCFGKGMVLRKPSDYQKEALANEDVRENARGLRVGRRGLGPV</sequence>
<dbReference type="InterPro" id="IPR006984">
    <property type="entry name" value="Fcf1/UTP23"/>
</dbReference>
<dbReference type="STRING" id="35608.A0A2U1QIV8"/>
<dbReference type="PANTHER" id="PTHR12416">
    <property type="entry name" value="RRNA-PROCESSING PROTEIN UTP23 HOMOLOG"/>
    <property type="match status" value="1"/>
</dbReference>
<evidence type="ECO:0000313" key="3">
    <source>
        <dbReference type="Proteomes" id="UP000245207"/>
    </source>
</evidence>
<proteinExistence type="predicted"/>
<evidence type="ECO:0000313" key="2">
    <source>
        <dbReference type="EMBL" id="PWA97934.1"/>
    </source>
</evidence>
<organism evidence="2 3">
    <name type="scientific">Artemisia annua</name>
    <name type="common">Sweet wormwood</name>
    <dbReference type="NCBI Taxonomy" id="35608"/>
    <lineage>
        <taxon>Eukaryota</taxon>
        <taxon>Viridiplantae</taxon>
        <taxon>Streptophyta</taxon>
        <taxon>Embryophyta</taxon>
        <taxon>Tracheophyta</taxon>
        <taxon>Spermatophyta</taxon>
        <taxon>Magnoliopsida</taxon>
        <taxon>eudicotyledons</taxon>
        <taxon>Gunneridae</taxon>
        <taxon>Pentapetalae</taxon>
        <taxon>asterids</taxon>
        <taxon>campanulids</taxon>
        <taxon>Asterales</taxon>
        <taxon>Asteraceae</taxon>
        <taxon>Asteroideae</taxon>
        <taxon>Anthemideae</taxon>
        <taxon>Artemisiinae</taxon>
        <taxon>Artemisia</taxon>
    </lineage>
</organism>
<dbReference type="Pfam" id="PF04900">
    <property type="entry name" value="Fcf1"/>
    <property type="match status" value="1"/>
</dbReference>
<keyword evidence="1" id="KW-0539">Nucleus</keyword>
<dbReference type="GO" id="GO:0032040">
    <property type="term" value="C:small-subunit processome"/>
    <property type="evidence" value="ECO:0007669"/>
    <property type="project" value="InterPro"/>
</dbReference>